<organism evidence="3 4">
    <name type="scientific">Novilysobacter erysipheiresistens</name>
    <dbReference type="NCBI Taxonomy" id="1749332"/>
    <lineage>
        <taxon>Bacteria</taxon>
        <taxon>Pseudomonadati</taxon>
        <taxon>Pseudomonadota</taxon>
        <taxon>Gammaproteobacteria</taxon>
        <taxon>Lysobacterales</taxon>
        <taxon>Lysobacteraceae</taxon>
        <taxon>Novilysobacter</taxon>
    </lineage>
</organism>
<keyword evidence="4" id="KW-1185">Reference proteome</keyword>
<dbReference type="EMBL" id="JAXGFP010000005">
    <property type="protein sequence ID" value="MEG3184419.1"/>
    <property type="molecule type" value="Genomic_DNA"/>
</dbReference>
<gene>
    <name evidence="3" type="ORF">SNE34_10405</name>
</gene>
<keyword evidence="2" id="KW-1133">Transmembrane helix</keyword>
<feature type="region of interest" description="Disordered" evidence="1">
    <location>
        <begin position="1"/>
        <end position="29"/>
    </location>
</feature>
<reference evidence="3 4" key="1">
    <citation type="journal article" date="2016" name="Int. J. Syst. Evol. Microbiol.">
        <title>Lysobacter erysipheiresistens sp. nov., an antagonist of powdery mildew, isolated from tobacco-cultivated soil.</title>
        <authorList>
            <person name="Xie B."/>
            <person name="Li T."/>
            <person name="Lin X."/>
            <person name="Wang C.J."/>
            <person name="Chen Y.J."/>
            <person name="Liu W.J."/>
            <person name="Zhao Z.W."/>
        </authorList>
    </citation>
    <scope>NUCLEOTIDE SEQUENCE [LARGE SCALE GENOMIC DNA]</scope>
    <source>
        <strain evidence="3 4">RS-LYSO-3</strain>
    </source>
</reference>
<comment type="caution">
    <text evidence="3">The sequence shown here is derived from an EMBL/GenBank/DDBJ whole genome shotgun (WGS) entry which is preliminary data.</text>
</comment>
<protein>
    <submittedName>
        <fullName evidence="3">Uncharacterized protein</fullName>
    </submittedName>
</protein>
<feature type="transmembrane region" description="Helical" evidence="2">
    <location>
        <begin position="171"/>
        <end position="194"/>
    </location>
</feature>
<evidence type="ECO:0000313" key="4">
    <source>
        <dbReference type="Proteomes" id="UP001355056"/>
    </source>
</evidence>
<dbReference type="Proteomes" id="UP001355056">
    <property type="component" value="Unassembled WGS sequence"/>
</dbReference>
<feature type="region of interest" description="Disordered" evidence="1">
    <location>
        <begin position="103"/>
        <end position="131"/>
    </location>
</feature>
<dbReference type="RefSeq" id="WP_332616944.1">
    <property type="nucleotide sequence ID" value="NZ_JAXGFP010000005.1"/>
</dbReference>
<feature type="transmembrane region" description="Helical" evidence="2">
    <location>
        <begin position="62"/>
        <end position="84"/>
    </location>
</feature>
<sequence>MADQDDDLAGPGAASQNRPTAGNPDLLTGGKRGFSQKIVGWFGELSDNAELRSARDRRVMRVVTFLLFLGLTAAFFVPPAAVFYRYAFSEKLHLSPASYVEDERASPRLRSEGSASRDPIPRLGVSPGASATSTPLVPAAKAAVGKGMVVEAIAPSKNAQSENRASTRKDMMPLMITLLILMVTVPISLAFGLIRIASDPEEKSSDGPTTPQLEAIKALVELAKGK</sequence>
<name>A0ABU7Z010_9GAMM</name>
<keyword evidence="2" id="KW-0812">Transmembrane</keyword>
<evidence type="ECO:0000256" key="1">
    <source>
        <dbReference type="SAM" id="MobiDB-lite"/>
    </source>
</evidence>
<keyword evidence="2" id="KW-0472">Membrane</keyword>
<evidence type="ECO:0000313" key="3">
    <source>
        <dbReference type="EMBL" id="MEG3184419.1"/>
    </source>
</evidence>
<proteinExistence type="predicted"/>
<evidence type="ECO:0000256" key="2">
    <source>
        <dbReference type="SAM" id="Phobius"/>
    </source>
</evidence>
<accession>A0ABU7Z010</accession>